<dbReference type="STRING" id="80852.AWOD_I_0221"/>
<dbReference type="PATRIC" id="fig|80852.17.peg.227"/>
<evidence type="ECO:0000313" key="2">
    <source>
        <dbReference type="Proteomes" id="UP000032427"/>
    </source>
</evidence>
<gene>
    <name evidence="1" type="ORF">AWOD_I_0221</name>
</gene>
<keyword evidence="2" id="KW-1185">Reference proteome</keyword>
<dbReference type="OrthoDB" id="3760425at2"/>
<dbReference type="GeneID" id="28539750"/>
<evidence type="ECO:0000313" key="1">
    <source>
        <dbReference type="EMBL" id="CED70316.1"/>
    </source>
</evidence>
<dbReference type="AlphaFoldDB" id="A0A090IIH9"/>
<name>A0A090IIH9_9GAMM</name>
<organism evidence="1 2">
    <name type="scientific">Aliivibrio wodanis</name>
    <dbReference type="NCBI Taxonomy" id="80852"/>
    <lineage>
        <taxon>Bacteria</taxon>
        <taxon>Pseudomonadati</taxon>
        <taxon>Pseudomonadota</taxon>
        <taxon>Gammaproteobacteria</taxon>
        <taxon>Vibrionales</taxon>
        <taxon>Vibrionaceae</taxon>
        <taxon>Aliivibrio</taxon>
    </lineage>
</organism>
<dbReference type="KEGG" id="awd:AWOD_I_0221"/>
<dbReference type="Proteomes" id="UP000032427">
    <property type="component" value="Chromosome 1"/>
</dbReference>
<dbReference type="EMBL" id="LN554846">
    <property type="protein sequence ID" value="CED70316.1"/>
    <property type="molecule type" value="Genomic_DNA"/>
</dbReference>
<protein>
    <submittedName>
        <fullName evidence="1">Uncharacterized protein</fullName>
    </submittedName>
</protein>
<dbReference type="HOGENOM" id="CLU_686475_0_0_6"/>
<accession>A0A090IIH9</accession>
<proteinExistence type="predicted"/>
<sequence>MKIKLAAIARDEAAYLPEWIFHHLWFGFDEIEVYVNNTVDNSIPLLENIAQKHPVVITNADDLFEKSNGDFQFKAYRELAKKSKEEGFTHLLFLDIDEFWTPLDFETSIHKALEKLNTPQVTCFEWLLHCNEFLFMSCFEDELKVKRSNHVKSLFQLDAPFEKIGAHNIIGSELSYSLADGQSYDFGDDIHCAVLAQEHQLSPVKDFFVIHRMYRSELEYISLLGRGRPSSKKVKNNRSGYYKSTDKMEVVEVAKAPYAAYQKKWIQFVEDLALEKEIRVAQEFITARFDSVLLNAKSAPQDEKALYLKLFRGISLDQVQQTIHEVKESLKLSYTMERFQKEISFRKVIGLVKCKLLILVGKHDQAARYMLEHSLLDPTSVSVESNSVITDIDFALTKSSVKKNAVFYRDMAISLYKRRELDLAKLYIEKARQLAPRDTYICNLESQIKWELVLPKTQGC</sequence>
<reference evidence="2" key="1">
    <citation type="submission" date="2014-09" db="EMBL/GenBank/DDBJ databases">
        <authorList>
            <person name="Hjerde E."/>
        </authorList>
    </citation>
    <scope>NUCLEOTIDE SEQUENCE [LARGE SCALE GENOMIC DNA]</scope>
    <source>
        <strain evidence="2">06/09/139</strain>
    </source>
</reference>
<dbReference type="Pfam" id="PF13704">
    <property type="entry name" value="Glyco_tranf_2_4"/>
    <property type="match status" value="1"/>
</dbReference>